<dbReference type="Pfam" id="PF05699">
    <property type="entry name" value="Dimer_Tnp_hAT"/>
    <property type="match status" value="1"/>
</dbReference>
<accession>A0A1J8QD24</accession>
<gene>
    <name evidence="2" type="ORF">AZE42_03662</name>
</gene>
<dbReference type="GO" id="GO:0046983">
    <property type="term" value="F:protein dimerization activity"/>
    <property type="evidence" value="ECO:0007669"/>
    <property type="project" value="InterPro"/>
</dbReference>
<dbReference type="OrthoDB" id="3270175at2759"/>
<evidence type="ECO:0000313" key="2">
    <source>
        <dbReference type="EMBL" id="OJA09668.1"/>
    </source>
</evidence>
<feature type="domain" description="HAT C-terminal dimerisation" evidence="1">
    <location>
        <begin position="15"/>
        <end position="78"/>
    </location>
</feature>
<name>A0A1J8QD24_9AGAM</name>
<evidence type="ECO:0000259" key="1">
    <source>
        <dbReference type="Pfam" id="PF05699"/>
    </source>
</evidence>
<organism evidence="2 3">
    <name type="scientific">Rhizopogon vesiculosus</name>
    <dbReference type="NCBI Taxonomy" id="180088"/>
    <lineage>
        <taxon>Eukaryota</taxon>
        <taxon>Fungi</taxon>
        <taxon>Dikarya</taxon>
        <taxon>Basidiomycota</taxon>
        <taxon>Agaricomycotina</taxon>
        <taxon>Agaricomycetes</taxon>
        <taxon>Agaricomycetidae</taxon>
        <taxon>Boletales</taxon>
        <taxon>Suillineae</taxon>
        <taxon>Rhizopogonaceae</taxon>
        <taxon>Rhizopogon</taxon>
    </lineage>
</organism>
<dbReference type="InterPro" id="IPR012337">
    <property type="entry name" value="RNaseH-like_sf"/>
</dbReference>
<comment type="caution">
    <text evidence="2">The sequence shown here is derived from an EMBL/GenBank/DDBJ whole genome shotgun (WGS) entry which is preliminary data.</text>
</comment>
<evidence type="ECO:0000313" key="3">
    <source>
        <dbReference type="Proteomes" id="UP000183567"/>
    </source>
</evidence>
<dbReference type="Proteomes" id="UP000183567">
    <property type="component" value="Unassembled WGS sequence"/>
</dbReference>
<dbReference type="EMBL" id="LVVM01005837">
    <property type="protein sequence ID" value="OJA09668.1"/>
    <property type="molecule type" value="Genomic_DNA"/>
</dbReference>
<sequence length="109" mass="11706">MGALNPDSASLEVVADIIPWWGIHSLQYPTLAQIARDYLPIRGSAVLSEQAFSSGGNTSTIRRNSLVPSTFSALQLLKAAYKNRHVSAVSEAARQADLLADLSQLLVDV</sequence>
<dbReference type="AlphaFoldDB" id="A0A1J8QD24"/>
<dbReference type="PANTHER" id="PTHR23272">
    <property type="entry name" value="BED FINGER-RELATED"/>
    <property type="match status" value="1"/>
</dbReference>
<reference evidence="2 3" key="1">
    <citation type="submission" date="2016-03" db="EMBL/GenBank/DDBJ databases">
        <title>Comparative genomics of the ectomycorrhizal sister species Rhizopogon vinicolor and Rhizopogon vesiculosus (Basidiomycota: Boletales) reveals a divergence of the mating type B locus.</title>
        <authorList>
            <person name="Mujic A.B."/>
            <person name="Kuo A."/>
            <person name="Tritt A."/>
            <person name="Lipzen A."/>
            <person name="Chen C."/>
            <person name="Johnson J."/>
            <person name="Sharma A."/>
            <person name="Barry K."/>
            <person name="Grigoriev I.V."/>
            <person name="Spatafora J.W."/>
        </authorList>
    </citation>
    <scope>NUCLEOTIDE SEQUENCE [LARGE SCALE GENOMIC DNA]</scope>
    <source>
        <strain evidence="2 3">AM-OR11-056</strain>
    </source>
</reference>
<protein>
    <recommendedName>
        <fullName evidence="1">HAT C-terminal dimerisation domain-containing protein</fullName>
    </recommendedName>
</protein>
<keyword evidence="3" id="KW-1185">Reference proteome</keyword>
<proteinExistence type="predicted"/>
<dbReference type="InterPro" id="IPR008906">
    <property type="entry name" value="HATC_C_dom"/>
</dbReference>
<dbReference type="SUPFAM" id="SSF53098">
    <property type="entry name" value="Ribonuclease H-like"/>
    <property type="match status" value="1"/>
</dbReference>